<comment type="similarity">
    <text evidence="1 2">Belongs to the phD/YefM antitoxin family.</text>
</comment>
<evidence type="ECO:0000256" key="1">
    <source>
        <dbReference type="ARBA" id="ARBA00009981"/>
    </source>
</evidence>
<gene>
    <name evidence="4" type="ORF">B1812_00595</name>
</gene>
<dbReference type="InterPro" id="IPR036165">
    <property type="entry name" value="YefM-like_sf"/>
</dbReference>
<evidence type="ECO:0000313" key="5">
    <source>
        <dbReference type="Proteomes" id="UP000193978"/>
    </source>
</evidence>
<protein>
    <recommendedName>
        <fullName evidence="2">Antitoxin</fullName>
    </recommendedName>
</protein>
<dbReference type="Gene3D" id="3.40.1620.10">
    <property type="entry name" value="YefM-like domain"/>
    <property type="match status" value="1"/>
</dbReference>
<dbReference type="SUPFAM" id="SSF143120">
    <property type="entry name" value="YefM-like"/>
    <property type="match status" value="1"/>
</dbReference>
<comment type="function">
    <text evidence="2">Antitoxin component of a type II toxin-antitoxin (TA) system.</text>
</comment>
<feature type="region of interest" description="Disordered" evidence="3">
    <location>
        <begin position="68"/>
        <end position="90"/>
    </location>
</feature>
<dbReference type="KEGG" id="mbry:B1812_00595"/>
<dbReference type="OrthoDB" id="165038at2"/>
<dbReference type="EMBL" id="CP019948">
    <property type="protein sequence ID" value="ARN79811.1"/>
    <property type="molecule type" value="Genomic_DNA"/>
</dbReference>
<proteinExistence type="inferred from homology"/>
<dbReference type="Proteomes" id="UP000193978">
    <property type="component" value="Chromosome"/>
</dbReference>
<evidence type="ECO:0000256" key="2">
    <source>
        <dbReference type="RuleBase" id="RU362080"/>
    </source>
</evidence>
<keyword evidence="5" id="KW-1185">Reference proteome</keyword>
<reference evidence="4 5" key="1">
    <citation type="submission" date="2017-02" db="EMBL/GenBank/DDBJ databases">
        <authorList>
            <person name="Peterson S.W."/>
        </authorList>
    </citation>
    <scope>NUCLEOTIDE SEQUENCE [LARGE SCALE GENOMIC DNA]</scope>
    <source>
        <strain evidence="4 5">S285</strain>
    </source>
</reference>
<evidence type="ECO:0000256" key="3">
    <source>
        <dbReference type="SAM" id="MobiDB-lite"/>
    </source>
</evidence>
<dbReference type="Pfam" id="PF02604">
    <property type="entry name" value="PhdYeFM_antitox"/>
    <property type="match status" value="1"/>
</dbReference>
<organism evidence="4 5">
    <name type="scientific">Methylocystis bryophila</name>
    <dbReference type="NCBI Taxonomy" id="655015"/>
    <lineage>
        <taxon>Bacteria</taxon>
        <taxon>Pseudomonadati</taxon>
        <taxon>Pseudomonadota</taxon>
        <taxon>Alphaproteobacteria</taxon>
        <taxon>Hyphomicrobiales</taxon>
        <taxon>Methylocystaceae</taxon>
        <taxon>Methylocystis</taxon>
    </lineage>
</organism>
<accession>A0A1W6MQD0</accession>
<dbReference type="AlphaFoldDB" id="A0A1W6MQD0"/>
<dbReference type="InterPro" id="IPR006442">
    <property type="entry name" value="Antitoxin_Phd/YefM"/>
</dbReference>
<name>A0A1W6MQD0_9HYPH</name>
<sequence>MSDESPSADGPGAGLKRVSSAEMAKRFSAYCDLALNAPIIVTKNGRDRLVVLSIDEFNFLRDFVERSGATGARDESRSGGSFVMAKKAVS</sequence>
<evidence type="ECO:0000313" key="4">
    <source>
        <dbReference type="EMBL" id="ARN79811.1"/>
    </source>
</evidence>
<dbReference type="RefSeq" id="WP_085769859.1">
    <property type="nucleotide sequence ID" value="NZ_AP027149.1"/>
</dbReference>